<protein>
    <submittedName>
        <fullName evidence="2">Beta-lactamase</fullName>
    </submittedName>
</protein>
<name>A0A0J6SRB6_9HYPH</name>
<dbReference type="PANTHER" id="PTHR43283">
    <property type="entry name" value="BETA-LACTAMASE-RELATED"/>
    <property type="match status" value="1"/>
</dbReference>
<proteinExistence type="predicted"/>
<dbReference type="Pfam" id="PF00144">
    <property type="entry name" value="Beta-lactamase"/>
    <property type="match status" value="1"/>
</dbReference>
<dbReference type="EMBL" id="LABY01000102">
    <property type="protein sequence ID" value="KMO36229.1"/>
    <property type="molecule type" value="Genomic_DNA"/>
</dbReference>
<organism evidence="2 3">
    <name type="scientific">Methylobacterium variabile</name>
    <dbReference type="NCBI Taxonomy" id="298794"/>
    <lineage>
        <taxon>Bacteria</taxon>
        <taxon>Pseudomonadati</taxon>
        <taxon>Pseudomonadota</taxon>
        <taxon>Alphaproteobacteria</taxon>
        <taxon>Hyphomicrobiales</taxon>
        <taxon>Methylobacteriaceae</taxon>
        <taxon>Methylobacterium</taxon>
    </lineage>
</organism>
<reference evidence="2 3" key="1">
    <citation type="submission" date="2015-03" db="EMBL/GenBank/DDBJ databases">
        <title>Genome sequencing of Methylobacterium variabile DSM 16961.</title>
        <authorList>
            <person name="Chaudhry V."/>
            <person name="Patil P.B."/>
        </authorList>
    </citation>
    <scope>NUCLEOTIDE SEQUENCE [LARGE SCALE GENOMIC DNA]</scope>
    <source>
        <strain evidence="2 3">DSM 16961</strain>
    </source>
</reference>
<dbReference type="AlphaFoldDB" id="A0A0J6SRB6"/>
<comment type="caution">
    <text evidence="2">The sequence shown here is derived from an EMBL/GenBank/DDBJ whole genome shotgun (WGS) entry which is preliminary data.</text>
</comment>
<keyword evidence="3" id="KW-1185">Reference proteome</keyword>
<dbReference type="Gene3D" id="3.40.710.10">
    <property type="entry name" value="DD-peptidase/beta-lactamase superfamily"/>
    <property type="match status" value="1"/>
</dbReference>
<dbReference type="OrthoDB" id="9814204at2"/>
<dbReference type="SUPFAM" id="SSF56601">
    <property type="entry name" value="beta-lactamase/transpeptidase-like"/>
    <property type="match status" value="1"/>
</dbReference>
<dbReference type="InterPro" id="IPR050789">
    <property type="entry name" value="Diverse_Enzym_Activities"/>
</dbReference>
<dbReference type="InterPro" id="IPR001466">
    <property type="entry name" value="Beta-lactam-related"/>
</dbReference>
<dbReference type="Proteomes" id="UP000035955">
    <property type="component" value="Unassembled WGS sequence"/>
</dbReference>
<dbReference type="PATRIC" id="fig|298794.3.peg.119"/>
<gene>
    <name evidence="2" type="ORF">VQ02_15650</name>
</gene>
<dbReference type="InterPro" id="IPR012338">
    <property type="entry name" value="Beta-lactam/transpept-like"/>
</dbReference>
<accession>A0A0J6SRB6</accession>
<evidence type="ECO:0000313" key="3">
    <source>
        <dbReference type="Proteomes" id="UP000035955"/>
    </source>
</evidence>
<evidence type="ECO:0000259" key="1">
    <source>
        <dbReference type="Pfam" id="PF00144"/>
    </source>
</evidence>
<feature type="domain" description="Beta-lactamase-related" evidence="1">
    <location>
        <begin position="110"/>
        <end position="386"/>
    </location>
</feature>
<sequence>MSLSPTLPEPSLRMKPARRWLAGTAIGAALAAGCAWAVTAVIDVPDPVTLAVLAVVEPSAVGTWFPSRVVQAPAQASALPFRPRPILDRVDWKGRAVPLATMLEATHTNAFLVVQDNVVVHEWHRRGTGPATLFPSWSVAKSVVSLLVGSAVARGKLSETDRVSDLLPELRSAAVFGKITVRNLLDMTSGLAVPENYDPRHPLTGTAGMYLTRDITAFVRDHAQLAFKPGSEGRYRSIDTEVLGLILARVEGKPLADLLSERIWKPMGAQAEATWNLDRTGGVEKAFCCINATARDFARLGLLVADQGRAGGTRIVPARWIERIATPARRTVDGWQYSAQWWHAPGGDDDDISAIGVYGQYVYVNRSTGTVIVKLSDHGAEQDERETLAVMQAIATDLDAGRTRAGGEPGRP</sequence>
<evidence type="ECO:0000313" key="2">
    <source>
        <dbReference type="EMBL" id="KMO36229.1"/>
    </source>
</evidence>
<dbReference type="PANTHER" id="PTHR43283:SF7">
    <property type="entry name" value="BETA-LACTAMASE-RELATED DOMAIN-CONTAINING PROTEIN"/>
    <property type="match status" value="1"/>
</dbReference>